<sequence>MNIKHFLLSLTAIAFLNQAKAQELTLKTTPKGLAYHIFTANAGTKIKVSDVITFNVIQKTDKDSVLFSTYKNGTAVKLQVQPSQNIGDLMDIFPLLADKDSALVKVPTDSIFVGHEEQRPPFLGKGSSLVFILKIEKIQSVDEAMAERNAAMEKAKAEGLKLKAAEMVNLQKYIADKKIAAKATPSGLNYVVNVPTLKRKPLNGDTVYVNYVGHTLEGKVFDTSIESIAKAAGINQPGRPYEPLDFVLGKARVIKGWEEGFLLLHEGEKATFIIPSALAYGEQGAGADIKPYSTLVFEVELVKVKPGKHPVAKPAVKKKTTLKKPLKKKPVVNK</sequence>
<keyword evidence="11" id="KW-1185">Reference proteome</keyword>
<feature type="signal peptide" evidence="8">
    <location>
        <begin position="1"/>
        <end position="21"/>
    </location>
</feature>
<evidence type="ECO:0000256" key="3">
    <source>
        <dbReference type="ARBA" id="ARBA00013194"/>
    </source>
</evidence>
<evidence type="ECO:0000256" key="4">
    <source>
        <dbReference type="ARBA" id="ARBA00023110"/>
    </source>
</evidence>
<keyword evidence="4 6" id="KW-0697">Rotamase</keyword>
<dbReference type="SUPFAM" id="SSF54534">
    <property type="entry name" value="FKBP-like"/>
    <property type="match status" value="2"/>
</dbReference>
<dbReference type="RefSeq" id="WP_121201552.1">
    <property type="nucleotide sequence ID" value="NZ_RBKU01000001.1"/>
</dbReference>
<gene>
    <name evidence="10" type="ORF">BDD43_5779</name>
</gene>
<protein>
    <recommendedName>
        <fullName evidence="3 6">peptidylprolyl isomerase</fullName>
        <ecNumber evidence="3 6">5.2.1.8</ecNumber>
    </recommendedName>
</protein>
<evidence type="ECO:0000256" key="7">
    <source>
        <dbReference type="SAM" id="MobiDB-lite"/>
    </source>
</evidence>
<evidence type="ECO:0000313" key="11">
    <source>
        <dbReference type="Proteomes" id="UP000268007"/>
    </source>
</evidence>
<name>A0A495JAK8_9SPHI</name>
<dbReference type="InterPro" id="IPR046357">
    <property type="entry name" value="PPIase_dom_sf"/>
</dbReference>
<feature type="chain" id="PRO_5019828890" description="peptidylprolyl isomerase" evidence="8">
    <location>
        <begin position="22"/>
        <end position="334"/>
    </location>
</feature>
<comment type="catalytic activity">
    <reaction evidence="1 6">
        <text>[protein]-peptidylproline (omega=180) = [protein]-peptidylproline (omega=0)</text>
        <dbReference type="Rhea" id="RHEA:16237"/>
        <dbReference type="Rhea" id="RHEA-COMP:10747"/>
        <dbReference type="Rhea" id="RHEA-COMP:10748"/>
        <dbReference type="ChEBI" id="CHEBI:83833"/>
        <dbReference type="ChEBI" id="CHEBI:83834"/>
        <dbReference type="EC" id="5.2.1.8"/>
    </reaction>
</comment>
<evidence type="ECO:0000256" key="8">
    <source>
        <dbReference type="SAM" id="SignalP"/>
    </source>
</evidence>
<accession>A0A495JAK8</accession>
<evidence type="ECO:0000256" key="2">
    <source>
        <dbReference type="ARBA" id="ARBA00006577"/>
    </source>
</evidence>
<dbReference type="PANTHER" id="PTHR43811">
    <property type="entry name" value="FKBP-TYPE PEPTIDYL-PROLYL CIS-TRANS ISOMERASE FKPA"/>
    <property type="match status" value="1"/>
</dbReference>
<organism evidence="10 11">
    <name type="scientific">Mucilaginibacter gracilis</name>
    <dbReference type="NCBI Taxonomy" id="423350"/>
    <lineage>
        <taxon>Bacteria</taxon>
        <taxon>Pseudomonadati</taxon>
        <taxon>Bacteroidota</taxon>
        <taxon>Sphingobacteriia</taxon>
        <taxon>Sphingobacteriales</taxon>
        <taxon>Sphingobacteriaceae</taxon>
        <taxon>Mucilaginibacter</taxon>
    </lineage>
</organism>
<dbReference type="PANTHER" id="PTHR43811:SF19">
    <property type="entry name" value="39 KDA FK506-BINDING NUCLEAR PROTEIN"/>
    <property type="match status" value="1"/>
</dbReference>
<comment type="similarity">
    <text evidence="2">Belongs to the FKBP-type PPIase family.</text>
</comment>
<dbReference type="OrthoDB" id="9814548at2"/>
<dbReference type="Gene3D" id="3.10.50.40">
    <property type="match status" value="2"/>
</dbReference>
<evidence type="ECO:0000259" key="9">
    <source>
        <dbReference type="PROSITE" id="PS50059"/>
    </source>
</evidence>
<dbReference type="GO" id="GO:0003755">
    <property type="term" value="F:peptidyl-prolyl cis-trans isomerase activity"/>
    <property type="evidence" value="ECO:0007669"/>
    <property type="project" value="UniProtKB-KW"/>
</dbReference>
<reference evidence="10 11" key="1">
    <citation type="submission" date="2018-10" db="EMBL/GenBank/DDBJ databases">
        <title>Genomic Encyclopedia of Archaeal and Bacterial Type Strains, Phase II (KMG-II): from individual species to whole genera.</title>
        <authorList>
            <person name="Goeker M."/>
        </authorList>
    </citation>
    <scope>NUCLEOTIDE SEQUENCE [LARGE SCALE GENOMIC DNA]</scope>
    <source>
        <strain evidence="10 11">DSM 18602</strain>
    </source>
</reference>
<proteinExistence type="inferred from homology"/>
<dbReference type="EC" id="5.2.1.8" evidence="3 6"/>
<dbReference type="EMBL" id="RBKU01000001">
    <property type="protein sequence ID" value="RKR85508.1"/>
    <property type="molecule type" value="Genomic_DNA"/>
</dbReference>
<feature type="domain" description="PPIase FKBP-type" evidence="9">
    <location>
        <begin position="204"/>
        <end position="305"/>
    </location>
</feature>
<evidence type="ECO:0000256" key="6">
    <source>
        <dbReference type="PROSITE-ProRule" id="PRU00277"/>
    </source>
</evidence>
<keyword evidence="8" id="KW-0732">Signal</keyword>
<dbReference type="Proteomes" id="UP000268007">
    <property type="component" value="Unassembled WGS sequence"/>
</dbReference>
<keyword evidence="5 6" id="KW-0413">Isomerase</keyword>
<evidence type="ECO:0000256" key="5">
    <source>
        <dbReference type="ARBA" id="ARBA00023235"/>
    </source>
</evidence>
<feature type="region of interest" description="Disordered" evidence="7">
    <location>
        <begin position="312"/>
        <end position="334"/>
    </location>
</feature>
<evidence type="ECO:0000256" key="1">
    <source>
        <dbReference type="ARBA" id="ARBA00000971"/>
    </source>
</evidence>
<dbReference type="PROSITE" id="PS50059">
    <property type="entry name" value="FKBP_PPIASE"/>
    <property type="match status" value="1"/>
</dbReference>
<comment type="caution">
    <text evidence="10">The sequence shown here is derived from an EMBL/GenBank/DDBJ whole genome shotgun (WGS) entry which is preliminary data.</text>
</comment>
<evidence type="ECO:0000313" key="10">
    <source>
        <dbReference type="EMBL" id="RKR85508.1"/>
    </source>
</evidence>
<dbReference type="InterPro" id="IPR001179">
    <property type="entry name" value="PPIase_FKBP_dom"/>
</dbReference>
<dbReference type="Pfam" id="PF00254">
    <property type="entry name" value="FKBP_C"/>
    <property type="match status" value="1"/>
</dbReference>
<dbReference type="AlphaFoldDB" id="A0A495JAK8"/>